<evidence type="ECO:0000313" key="2">
    <source>
        <dbReference type="WBParaSite" id="ACRNAN_scaffold4916.g14922.t1"/>
    </source>
</evidence>
<proteinExistence type="predicted"/>
<dbReference type="AlphaFoldDB" id="A0A914E1Y9"/>
<reference evidence="2" key="1">
    <citation type="submission" date="2022-11" db="UniProtKB">
        <authorList>
            <consortium name="WormBaseParasite"/>
        </authorList>
    </citation>
    <scope>IDENTIFICATION</scope>
</reference>
<name>A0A914E1Y9_9BILA</name>
<protein>
    <submittedName>
        <fullName evidence="2">Uncharacterized protein</fullName>
    </submittedName>
</protein>
<sequence>MRNEPFSLTPWSAYSFSLHKGEESKRILCFIPTPAIDKDGVPLPLFMNFSDLRWTFNSVEKKLELYLKFLMMGTSRFIQGLTTKTTSSKYILQQVNMHYIDEFASKLRENWPDVDLLMGATNTYNYLFEIASLLDDYPDGYVAFTRKTNVDKAIPIDLYEPSQIAQSNLIVKSLLKIGDEYRHRC</sequence>
<keyword evidence="1" id="KW-1185">Reference proteome</keyword>
<dbReference type="Proteomes" id="UP000887540">
    <property type="component" value="Unplaced"/>
</dbReference>
<evidence type="ECO:0000313" key="1">
    <source>
        <dbReference type="Proteomes" id="UP000887540"/>
    </source>
</evidence>
<organism evidence="1 2">
    <name type="scientific">Acrobeloides nanus</name>
    <dbReference type="NCBI Taxonomy" id="290746"/>
    <lineage>
        <taxon>Eukaryota</taxon>
        <taxon>Metazoa</taxon>
        <taxon>Ecdysozoa</taxon>
        <taxon>Nematoda</taxon>
        <taxon>Chromadorea</taxon>
        <taxon>Rhabditida</taxon>
        <taxon>Tylenchina</taxon>
        <taxon>Cephalobomorpha</taxon>
        <taxon>Cephaloboidea</taxon>
        <taxon>Cephalobidae</taxon>
        <taxon>Acrobeloides</taxon>
    </lineage>
</organism>
<dbReference type="WBParaSite" id="ACRNAN_scaffold4916.g14922.t1">
    <property type="protein sequence ID" value="ACRNAN_scaffold4916.g14922.t1"/>
    <property type="gene ID" value="ACRNAN_scaffold4916.g14922"/>
</dbReference>
<accession>A0A914E1Y9</accession>